<dbReference type="GO" id="GO:0004735">
    <property type="term" value="F:pyrroline-5-carboxylate reductase activity"/>
    <property type="evidence" value="ECO:0007669"/>
    <property type="project" value="TreeGrafter"/>
</dbReference>
<evidence type="ECO:0000313" key="7">
    <source>
        <dbReference type="Proteomes" id="UP000472271"/>
    </source>
</evidence>
<dbReference type="PANTHER" id="PTHR11645">
    <property type="entry name" value="PYRROLINE-5-CARBOXYLATE REDUCTASE"/>
    <property type="match status" value="1"/>
</dbReference>
<dbReference type="PANTHER" id="PTHR11645:SF58">
    <property type="entry name" value="NADP-DEPENDENT OXIDOREDUCTASE DOMAIN-CONTAINING PROTEIN 1"/>
    <property type="match status" value="1"/>
</dbReference>
<protein>
    <recommendedName>
        <fullName evidence="4">NADP-dependent oxidoreductase domain-containing protein 1</fullName>
    </recommendedName>
</protein>
<evidence type="ECO:0000256" key="3">
    <source>
        <dbReference type="ARBA" id="ARBA00054560"/>
    </source>
</evidence>
<evidence type="ECO:0000256" key="4">
    <source>
        <dbReference type="ARBA" id="ARBA00072230"/>
    </source>
</evidence>
<dbReference type="Ensembl" id="ENSSORT00005034368.1">
    <property type="protein sequence ID" value="ENSSORP00005033460.1"/>
    <property type="gene ID" value="ENSSORG00005015841.1"/>
</dbReference>
<dbReference type="InParanoid" id="A0A673AUY7"/>
<evidence type="ECO:0000256" key="1">
    <source>
        <dbReference type="ARBA" id="ARBA00005525"/>
    </source>
</evidence>
<dbReference type="InterPro" id="IPR036291">
    <property type="entry name" value="NAD(P)-bd_dom_sf"/>
</dbReference>
<name>A0A673AUY7_9TELE</name>
<dbReference type="Gene3D" id="3.40.50.720">
    <property type="entry name" value="NAD(P)-binding Rossmann-like Domain"/>
    <property type="match status" value="1"/>
</dbReference>
<sequence>MEDVTNNLDSFSLECGLSEDEKKLLHLRARSAALTLTGCAHAVFLCELVTPLFTFRTSIKNHRQSVASEKDGDLCVGIVGMGHMGKQVLLSILKKTSIKPSQIKISTRRPEYAGTLNNKCFFDNGRVAAWADVVFLCCLPSHLPKVCADLRSHLSKHSLVYSFTSAVPVSRLAQLLGHSFIVRPQSDFAAWDSTDVWLSCMHVTTALNNPSLIRASCPLTSDGSISSGLNLVCAVLYSLLNICTSAGLGSGDTISLLNCLFKEKWSQTVDLNAKRYVLSLFPARPFPWISLCDAQTKETPLLRFLSSSKSTQQCISAATSSTLKKFPYLRLPKIVVVVIFSDFSGNTKSHF</sequence>
<dbReference type="FunFam" id="3.40.50.720:FF:000447">
    <property type="entry name" value="NADP dependent oxidoreductase domain containing 1"/>
    <property type="match status" value="1"/>
</dbReference>
<dbReference type="AlphaFoldDB" id="A0A673AUY7"/>
<comment type="function">
    <text evidence="3">Probable oxidoreductase.</text>
</comment>
<accession>A0A673AUY7</accession>
<evidence type="ECO:0000259" key="5">
    <source>
        <dbReference type="Pfam" id="PF03807"/>
    </source>
</evidence>
<dbReference type="SUPFAM" id="SSF51735">
    <property type="entry name" value="NAD(P)-binding Rossmann-fold domains"/>
    <property type="match status" value="1"/>
</dbReference>
<reference evidence="6" key="3">
    <citation type="submission" date="2025-09" db="UniProtKB">
        <authorList>
            <consortium name="Ensembl"/>
        </authorList>
    </citation>
    <scope>IDENTIFICATION</scope>
</reference>
<comment type="similarity">
    <text evidence="1">Belongs to the pyrroline-5-carboxylate reductase family.</text>
</comment>
<evidence type="ECO:0000313" key="6">
    <source>
        <dbReference type="Ensembl" id="ENSSORP00005033460.1"/>
    </source>
</evidence>
<organism evidence="6 7">
    <name type="scientific">Sphaeramia orbicularis</name>
    <name type="common">orbiculate cardinalfish</name>
    <dbReference type="NCBI Taxonomy" id="375764"/>
    <lineage>
        <taxon>Eukaryota</taxon>
        <taxon>Metazoa</taxon>
        <taxon>Chordata</taxon>
        <taxon>Craniata</taxon>
        <taxon>Vertebrata</taxon>
        <taxon>Euteleostomi</taxon>
        <taxon>Actinopterygii</taxon>
        <taxon>Neopterygii</taxon>
        <taxon>Teleostei</taxon>
        <taxon>Neoteleostei</taxon>
        <taxon>Acanthomorphata</taxon>
        <taxon>Gobiaria</taxon>
        <taxon>Kurtiformes</taxon>
        <taxon>Apogonoidei</taxon>
        <taxon>Apogonidae</taxon>
        <taxon>Apogoninae</taxon>
        <taxon>Sphaeramia</taxon>
    </lineage>
</organism>
<dbReference type="Proteomes" id="UP000472271">
    <property type="component" value="Chromosome 22"/>
</dbReference>
<feature type="domain" description="Pyrroline-5-carboxylate reductase catalytic N-terminal" evidence="5">
    <location>
        <begin position="76"/>
        <end position="163"/>
    </location>
</feature>
<dbReference type="Pfam" id="PF03807">
    <property type="entry name" value="F420_oxidored"/>
    <property type="match status" value="1"/>
</dbReference>
<dbReference type="GO" id="GO:0055129">
    <property type="term" value="P:L-proline biosynthetic process"/>
    <property type="evidence" value="ECO:0007669"/>
    <property type="project" value="TreeGrafter"/>
</dbReference>
<keyword evidence="2" id="KW-0560">Oxidoreductase</keyword>
<reference evidence="6" key="2">
    <citation type="submission" date="2025-08" db="UniProtKB">
        <authorList>
            <consortium name="Ensembl"/>
        </authorList>
    </citation>
    <scope>IDENTIFICATION</scope>
</reference>
<dbReference type="InterPro" id="IPR028939">
    <property type="entry name" value="P5C_Rdtase_cat_N"/>
</dbReference>
<keyword evidence="7" id="KW-1185">Reference proteome</keyword>
<proteinExistence type="inferred from homology"/>
<reference evidence="6" key="1">
    <citation type="submission" date="2019-06" db="EMBL/GenBank/DDBJ databases">
        <authorList>
            <consortium name="Wellcome Sanger Institute Data Sharing"/>
        </authorList>
    </citation>
    <scope>NUCLEOTIDE SEQUENCE [LARGE SCALE GENOMIC DNA]</scope>
</reference>
<dbReference type="FunCoup" id="A0A673AUY7">
    <property type="interactions" value="236"/>
</dbReference>
<evidence type="ECO:0000256" key="2">
    <source>
        <dbReference type="ARBA" id="ARBA00023002"/>
    </source>
</evidence>